<dbReference type="Gene3D" id="1.20.1440.60">
    <property type="entry name" value="23S rRNA-intervening sequence"/>
    <property type="match status" value="1"/>
</dbReference>
<feature type="compositionally biased region" description="Polar residues" evidence="1">
    <location>
        <begin position="82"/>
        <end position="100"/>
    </location>
</feature>
<dbReference type="AlphaFoldDB" id="A0A517Y065"/>
<evidence type="ECO:0000256" key="1">
    <source>
        <dbReference type="SAM" id="MobiDB-lite"/>
    </source>
</evidence>
<evidence type="ECO:0008006" key="4">
    <source>
        <dbReference type="Google" id="ProtNLM"/>
    </source>
</evidence>
<dbReference type="Proteomes" id="UP000319576">
    <property type="component" value="Chromosome"/>
</dbReference>
<protein>
    <recommendedName>
        <fullName evidence="4">Four helix bundle protein</fullName>
    </recommendedName>
</protein>
<dbReference type="NCBIfam" id="TIGR02436">
    <property type="entry name" value="four helix bundle protein"/>
    <property type="match status" value="1"/>
</dbReference>
<feature type="region of interest" description="Disordered" evidence="1">
    <location>
        <begin position="77"/>
        <end position="100"/>
    </location>
</feature>
<sequence>MKDESGQPPVDLKTRTRQFALRIIRLYNGLPENAVGRTIGNQILRSGTSVGAHYREGMRSRSDAEIISKWGGALQELEETDTGSNCSRKGTSSRNPGSPT</sequence>
<dbReference type="EMBL" id="CP036273">
    <property type="protein sequence ID" value="QDU23150.1"/>
    <property type="molecule type" value="Genomic_DNA"/>
</dbReference>
<dbReference type="SUPFAM" id="SSF158446">
    <property type="entry name" value="IVS-encoded protein-like"/>
    <property type="match status" value="1"/>
</dbReference>
<organism evidence="2 3">
    <name type="scientific">Urbifossiella limnaea</name>
    <dbReference type="NCBI Taxonomy" id="2528023"/>
    <lineage>
        <taxon>Bacteria</taxon>
        <taxon>Pseudomonadati</taxon>
        <taxon>Planctomycetota</taxon>
        <taxon>Planctomycetia</taxon>
        <taxon>Gemmatales</taxon>
        <taxon>Gemmataceae</taxon>
        <taxon>Urbifossiella</taxon>
    </lineage>
</organism>
<dbReference type="Pfam" id="PF05635">
    <property type="entry name" value="23S_rRNA_IVP"/>
    <property type="match status" value="1"/>
</dbReference>
<name>A0A517Y065_9BACT</name>
<evidence type="ECO:0000313" key="2">
    <source>
        <dbReference type="EMBL" id="QDU23150.1"/>
    </source>
</evidence>
<evidence type="ECO:0000313" key="3">
    <source>
        <dbReference type="Proteomes" id="UP000319576"/>
    </source>
</evidence>
<dbReference type="InterPro" id="IPR012657">
    <property type="entry name" value="23S_rRNA-intervening_sequence"/>
</dbReference>
<dbReference type="InterPro" id="IPR036583">
    <property type="entry name" value="23S_rRNA_IVS_sf"/>
</dbReference>
<gene>
    <name evidence="2" type="ORF">ETAA1_51420</name>
</gene>
<keyword evidence="3" id="KW-1185">Reference proteome</keyword>
<accession>A0A517Y065</accession>
<proteinExistence type="predicted"/>
<dbReference type="KEGG" id="uli:ETAA1_51420"/>
<dbReference type="RefSeq" id="WP_238389301.1">
    <property type="nucleotide sequence ID" value="NZ_CP036273.1"/>
</dbReference>
<reference evidence="2 3" key="1">
    <citation type="submission" date="2019-02" db="EMBL/GenBank/DDBJ databases">
        <title>Deep-cultivation of Planctomycetes and their phenomic and genomic characterization uncovers novel biology.</title>
        <authorList>
            <person name="Wiegand S."/>
            <person name="Jogler M."/>
            <person name="Boedeker C."/>
            <person name="Pinto D."/>
            <person name="Vollmers J."/>
            <person name="Rivas-Marin E."/>
            <person name="Kohn T."/>
            <person name="Peeters S.H."/>
            <person name="Heuer A."/>
            <person name="Rast P."/>
            <person name="Oberbeckmann S."/>
            <person name="Bunk B."/>
            <person name="Jeske O."/>
            <person name="Meyerdierks A."/>
            <person name="Storesund J.E."/>
            <person name="Kallscheuer N."/>
            <person name="Luecker S."/>
            <person name="Lage O.M."/>
            <person name="Pohl T."/>
            <person name="Merkel B.J."/>
            <person name="Hornburger P."/>
            <person name="Mueller R.-W."/>
            <person name="Bruemmer F."/>
            <person name="Labrenz M."/>
            <person name="Spormann A.M."/>
            <person name="Op den Camp H."/>
            <person name="Overmann J."/>
            <person name="Amann R."/>
            <person name="Jetten M.S.M."/>
            <person name="Mascher T."/>
            <person name="Medema M.H."/>
            <person name="Devos D.P."/>
            <person name="Kaster A.-K."/>
            <person name="Ovreas L."/>
            <person name="Rohde M."/>
            <person name="Galperin M.Y."/>
            <person name="Jogler C."/>
        </authorList>
    </citation>
    <scope>NUCLEOTIDE SEQUENCE [LARGE SCALE GENOMIC DNA]</scope>
    <source>
        <strain evidence="2 3">ETA_A1</strain>
    </source>
</reference>